<proteinExistence type="predicted"/>
<dbReference type="Gene3D" id="2.40.160.170">
    <property type="match status" value="1"/>
</dbReference>
<name>A0A9X2L7D0_9PROT</name>
<accession>A0A9X2L7D0</accession>
<dbReference type="EMBL" id="JANIBC010000002">
    <property type="protein sequence ID" value="MCQ8184431.1"/>
    <property type="molecule type" value="Genomic_DNA"/>
</dbReference>
<protein>
    <recommendedName>
        <fullName evidence="4">Outer membrane protein beta-barrel domain-containing protein</fullName>
    </recommendedName>
</protein>
<organism evidence="2 3">
    <name type="scientific">Parvularcula maris</name>
    <dbReference type="NCBI Taxonomy" id="2965077"/>
    <lineage>
        <taxon>Bacteria</taxon>
        <taxon>Pseudomonadati</taxon>
        <taxon>Pseudomonadota</taxon>
        <taxon>Alphaproteobacteria</taxon>
        <taxon>Parvularculales</taxon>
        <taxon>Parvularculaceae</taxon>
        <taxon>Parvularcula</taxon>
    </lineage>
</organism>
<keyword evidence="1" id="KW-0732">Signal</keyword>
<comment type="caution">
    <text evidence="2">The sequence shown here is derived from an EMBL/GenBank/DDBJ whole genome shotgun (WGS) entry which is preliminary data.</text>
</comment>
<sequence length="221" mass="23552">MFKKTIAATVSAAALLSAAQAGVGADVTVGTPGVSGSLHLQVTPFVTLRGSYNFFEFDFDDQEYDDIVYDAGVDFSQVGGFVDVHPFMNGFTVTGGVLFGERRVDLSATPTEGVEIGGFIFRPEEVGSLEGDASFGDTAYYAGIGWDSTTHGLMPVSLVVRAGVAMTDSPTVFMQNVGGIDDPLIQAEIDQRLQLEIAELESEFEDFRFFPMISVGIGVGF</sequence>
<gene>
    <name evidence="2" type="ORF">NOG11_03440</name>
</gene>
<feature type="chain" id="PRO_5040722055" description="Outer membrane protein beta-barrel domain-containing protein" evidence="1">
    <location>
        <begin position="22"/>
        <end position="221"/>
    </location>
</feature>
<keyword evidence="3" id="KW-1185">Reference proteome</keyword>
<dbReference type="AlphaFoldDB" id="A0A9X2L7D0"/>
<evidence type="ECO:0000313" key="3">
    <source>
        <dbReference type="Proteomes" id="UP001142610"/>
    </source>
</evidence>
<feature type="signal peptide" evidence="1">
    <location>
        <begin position="1"/>
        <end position="21"/>
    </location>
</feature>
<reference evidence="2" key="1">
    <citation type="submission" date="2022-07" db="EMBL/GenBank/DDBJ databases">
        <title>Parvularcula maris sp. nov., an algicidal bacterium isolated from seawater.</title>
        <authorList>
            <person name="Li F."/>
        </authorList>
    </citation>
    <scope>NUCLEOTIDE SEQUENCE</scope>
    <source>
        <strain evidence="2">BGMRC 0090</strain>
    </source>
</reference>
<evidence type="ECO:0000256" key="1">
    <source>
        <dbReference type="SAM" id="SignalP"/>
    </source>
</evidence>
<evidence type="ECO:0000313" key="2">
    <source>
        <dbReference type="EMBL" id="MCQ8184431.1"/>
    </source>
</evidence>
<dbReference type="RefSeq" id="WP_256618244.1">
    <property type="nucleotide sequence ID" value="NZ_JANIBC010000002.1"/>
</dbReference>
<evidence type="ECO:0008006" key="4">
    <source>
        <dbReference type="Google" id="ProtNLM"/>
    </source>
</evidence>
<dbReference type="Proteomes" id="UP001142610">
    <property type="component" value="Unassembled WGS sequence"/>
</dbReference>